<dbReference type="Proteomes" id="UP001549307">
    <property type="component" value="Unassembled WGS sequence"/>
</dbReference>
<name>A0ABV2P1S7_9MICC</name>
<proteinExistence type="predicted"/>
<keyword evidence="2" id="KW-1185">Reference proteome</keyword>
<sequence length="70" mass="7456">MPATHTFDVPRLEASALRAAAGLSIGATRPRTIAAPTPRYGQEQRIVLGTNTSRAFTGILAFGSRLLPTY</sequence>
<evidence type="ECO:0000313" key="1">
    <source>
        <dbReference type="EMBL" id="MET4538711.1"/>
    </source>
</evidence>
<dbReference type="GeneID" id="92751435"/>
<evidence type="ECO:0000313" key="2">
    <source>
        <dbReference type="Proteomes" id="UP001549307"/>
    </source>
</evidence>
<comment type="caution">
    <text evidence="1">The sequence shown here is derived from an EMBL/GenBank/DDBJ whole genome shotgun (WGS) entry which is preliminary data.</text>
</comment>
<reference evidence="1 2" key="1">
    <citation type="submission" date="2024-06" db="EMBL/GenBank/DDBJ databases">
        <title>Sorghum-associated microbial communities from plants grown in Nebraska, USA.</title>
        <authorList>
            <person name="Schachtman D."/>
        </authorList>
    </citation>
    <scope>NUCLEOTIDE SEQUENCE [LARGE SCALE GENOMIC DNA]</scope>
    <source>
        <strain evidence="1 2">3552</strain>
    </source>
</reference>
<dbReference type="EMBL" id="JBEPSN010000001">
    <property type="protein sequence ID" value="MET4538711.1"/>
    <property type="molecule type" value="Genomic_DNA"/>
</dbReference>
<organism evidence="1 2">
    <name type="scientific">Arthrobacter bambusae</name>
    <dbReference type="NCBI Taxonomy" id="1338426"/>
    <lineage>
        <taxon>Bacteria</taxon>
        <taxon>Bacillati</taxon>
        <taxon>Actinomycetota</taxon>
        <taxon>Actinomycetes</taxon>
        <taxon>Micrococcales</taxon>
        <taxon>Micrococcaceae</taxon>
        <taxon>Arthrobacter</taxon>
    </lineage>
</organism>
<dbReference type="RefSeq" id="WP_354226337.1">
    <property type="nucleotide sequence ID" value="NZ_JBEPSN010000001.1"/>
</dbReference>
<accession>A0ABV2P1S7</accession>
<protein>
    <submittedName>
        <fullName evidence="1">Uncharacterized protein</fullName>
    </submittedName>
</protein>
<gene>
    <name evidence="1" type="ORF">ABIE37_000466</name>
</gene>